<dbReference type="EMBL" id="QVQA01000279">
    <property type="protein sequence ID" value="KAF5093107.1"/>
    <property type="molecule type" value="Genomic_DNA"/>
</dbReference>
<dbReference type="Proteomes" id="UP000744676">
    <property type="component" value="Unassembled WGS sequence"/>
</dbReference>
<sequence length="310" mass="33296">MRQAGNVLFADVLTLSNGKSKGCGIVEYSTREEAQKAIAKLTNLDFDGREIFVREDRETDSSSRGRHPPPPSSSSRDRPPPPSDGSQLFIANLPYSAGWQDLKDLFREAGDIIRADVYTNSTGRSKGVGTVLFSNPNDAEIAIEKFNGFEMDGRALEVRVDRLVRGGPSADPSRPAPEPNAFTDGARGNGHMSETIFVDNLPWATTDNDLVELFQTVGTVERAQIQLEPSGRSAGSGVVKFDTPASADIAIEKFHNYNYGNRPLKLSFVSYNDASAPPPPPPVTIAGIAEAISAPGAIPFPVSAPNPPPF</sequence>
<evidence type="ECO:0000313" key="1">
    <source>
        <dbReference type="EMBL" id="KAF5093107.1"/>
    </source>
</evidence>
<gene>
    <name evidence="1" type="ORF">D0Z00_004247</name>
</gene>
<keyword evidence="2" id="KW-1185">Reference proteome</keyword>
<reference evidence="1 2" key="1">
    <citation type="journal article" date="2020" name="Front. Microbiol.">
        <title>Phenotypic and Genetic Characterization of the Cheese Ripening Yeast Geotrichum candidum.</title>
        <authorList>
            <person name="Perkins V."/>
            <person name="Vignola S."/>
            <person name="Lessard M.H."/>
            <person name="Plante P.L."/>
            <person name="Corbeil J."/>
            <person name="Dugat-Bony E."/>
            <person name="Frenette M."/>
            <person name="Labrie S."/>
        </authorList>
    </citation>
    <scope>NUCLEOTIDE SEQUENCE [LARGE SCALE GENOMIC DNA]</scope>
    <source>
        <strain evidence="1 2">LMA-1147</strain>
    </source>
</reference>
<evidence type="ECO:0000313" key="2">
    <source>
        <dbReference type="Proteomes" id="UP000744676"/>
    </source>
</evidence>
<protein>
    <submittedName>
        <fullName evidence="1">Uncharacterized protein</fullName>
    </submittedName>
</protein>
<proteinExistence type="predicted"/>
<comment type="caution">
    <text evidence="1">The sequence shown here is derived from an EMBL/GenBank/DDBJ whole genome shotgun (WGS) entry which is preliminary data.</text>
</comment>
<name>A0ACB6UZ03_9ASCO</name>
<accession>A0ACB6UZ03</accession>
<organism evidence="1 2">
    <name type="scientific">Geotrichum galactomycetum</name>
    <dbReference type="NCBI Taxonomy" id="27317"/>
    <lineage>
        <taxon>Eukaryota</taxon>
        <taxon>Fungi</taxon>
        <taxon>Dikarya</taxon>
        <taxon>Ascomycota</taxon>
        <taxon>Saccharomycotina</taxon>
        <taxon>Dipodascomycetes</taxon>
        <taxon>Dipodascales</taxon>
        <taxon>Dipodascaceae</taxon>
        <taxon>Geotrichum</taxon>
    </lineage>
</organism>